<protein>
    <submittedName>
        <fullName evidence="1">Uncharacterized protein</fullName>
    </submittedName>
</protein>
<sequence>MLDAGAIWKPTGCARGELDDGSQVMVLNEGGDPGMMSASRLKKTAIAALAFKTQAHLPQPHDTHAECSFIYSAPPVAAP</sequence>
<proteinExistence type="predicted"/>
<dbReference type="AlphaFoldDB" id="A0A9P3LKY0"/>
<keyword evidence="2" id="KW-1185">Reference proteome</keyword>
<reference evidence="1 2" key="1">
    <citation type="submission" date="2021-08" db="EMBL/GenBank/DDBJ databases">
        <title>Draft Genome Sequence of Phanerochaete sordida strain YK-624.</title>
        <authorList>
            <person name="Mori T."/>
            <person name="Dohra H."/>
            <person name="Suzuki T."/>
            <person name="Kawagishi H."/>
            <person name="Hirai H."/>
        </authorList>
    </citation>
    <scope>NUCLEOTIDE SEQUENCE [LARGE SCALE GENOMIC DNA]</scope>
    <source>
        <strain evidence="1 2">YK-624</strain>
    </source>
</reference>
<accession>A0A9P3LKY0</accession>
<evidence type="ECO:0000313" key="2">
    <source>
        <dbReference type="Proteomes" id="UP000703269"/>
    </source>
</evidence>
<evidence type="ECO:0000313" key="1">
    <source>
        <dbReference type="EMBL" id="GJE99103.1"/>
    </source>
</evidence>
<dbReference type="Proteomes" id="UP000703269">
    <property type="component" value="Unassembled WGS sequence"/>
</dbReference>
<comment type="caution">
    <text evidence="1">The sequence shown here is derived from an EMBL/GenBank/DDBJ whole genome shotgun (WGS) entry which is preliminary data.</text>
</comment>
<organism evidence="1 2">
    <name type="scientific">Phanerochaete sordida</name>
    <dbReference type="NCBI Taxonomy" id="48140"/>
    <lineage>
        <taxon>Eukaryota</taxon>
        <taxon>Fungi</taxon>
        <taxon>Dikarya</taxon>
        <taxon>Basidiomycota</taxon>
        <taxon>Agaricomycotina</taxon>
        <taxon>Agaricomycetes</taxon>
        <taxon>Polyporales</taxon>
        <taxon>Phanerochaetaceae</taxon>
        <taxon>Phanerochaete</taxon>
    </lineage>
</organism>
<name>A0A9P3LKY0_9APHY</name>
<gene>
    <name evidence="1" type="ORF">PsYK624_153490</name>
</gene>
<dbReference type="EMBL" id="BPQB01000101">
    <property type="protein sequence ID" value="GJE99103.1"/>
    <property type="molecule type" value="Genomic_DNA"/>
</dbReference>